<dbReference type="AlphaFoldDB" id="A0A9P1MVT8"/>
<protein>
    <submittedName>
        <fullName evidence="1">Uncharacterized protein</fullName>
    </submittedName>
</protein>
<evidence type="ECO:0000313" key="1">
    <source>
        <dbReference type="EMBL" id="CAI5438743.1"/>
    </source>
</evidence>
<organism evidence="1 2">
    <name type="scientific">Caenorhabditis angaria</name>
    <dbReference type="NCBI Taxonomy" id="860376"/>
    <lineage>
        <taxon>Eukaryota</taxon>
        <taxon>Metazoa</taxon>
        <taxon>Ecdysozoa</taxon>
        <taxon>Nematoda</taxon>
        <taxon>Chromadorea</taxon>
        <taxon>Rhabditida</taxon>
        <taxon>Rhabditina</taxon>
        <taxon>Rhabditomorpha</taxon>
        <taxon>Rhabditoidea</taxon>
        <taxon>Rhabditidae</taxon>
        <taxon>Peloderinae</taxon>
        <taxon>Caenorhabditis</taxon>
    </lineage>
</organism>
<reference evidence="1" key="1">
    <citation type="submission" date="2022-11" db="EMBL/GenBank/DDBJ databases">
        <authorList>
            <person name="Kikuchi T."/>
        </authorList>
    </citation>
    <scope>NUCLEOTIDE SEQUENCE</scope>
    <source>
        <strain evidence="1">PS1010</strain>
    </source>
</reference>
<keyword evidence="2" id="KW-1185">Reference proteome</keyword>
<evidence type="ECO:0000313" key="2">
    <source>
        <dbReference type="Proteomes" id="UP001152747"/>
    </source>
</evidence>
<comment type="caution">
    <text evidence="1">The sequence shown here is derived from an EMBL/GenBank/DDBJ whole genome shotgun (WGS) entry which is preliminary data.</text>
</comment>
<dbReference type="Proteomes" id="UP001152747">
    <property type="component" value="Unassembled WGS sequence"/>
</dbReference>
<sequence>MHKTRNHIGKLTAYKKESPNELPFHIVKIELQPELLESPIFKVRMEKSTDTTFECVKTKISRTYEKRTHTNGPTNLGYLSEFFDESDIVCSKFLCELFFCYRFRFGTIDIVLPPRLECFEDRQYKSDVNRLEVKVLEDETDTGLINWWLSKFENKTDVLKITAKRNKMEIAYNLMLKMTDRVEVSGNTDINVNTFIEYKGNCFFYKNIPRNWSLTDEDVEQLCIALNEHSGSKRIFLSWGDPLKARRFKEFLKQKYPDFMMETPHFLRKNELLYFYFKMTEGRTVLGNFCTLDFVNATELDRVGNEL</sequence>
<dbReference type="EMBL" id="CANHGI010000001">
    <property type="protein sequence ID" value="CAI5438743.1"/>
    <property type="molecule type" value="Genomic_DNA"/>
</dbReference>
<accession>A0A9P1MVT8</accession>
<name>A0A9P1MVT8_9PELO</name>
<gene>
    <name evidence="1" type="ORF">CAMP_LOCUS1380</name>
</gene>
<proteinExistence type="predicted"/>